<keyword evidence="1" id="KW-0732">Signal</keyword>
<accession>A0A2T4ZII8</accession>
<name>A0A2T4ZII8_9HYPH</name>
<dbReference type="EMBL" id="PZZL01000001">
    <property type="protein sequence ID" value="PTM61808.1"/>
    <property type="molecule type" value="Genomic_DNA"/>
</dbReference>
<sequence length="234" mass="24493">MPRGLRLVLLLLVAAAARPAAAQQPPAPPLAEAAPLTAPANVPAMTFTLVTGEADACGPGCDRWIAAEGVIVADTPIAFFEFARRLDGTRPPLLIQSEGGVVEAAMALGRQVRRAGLATMVARTDRSGALPQPALDGTCHGACLYLLIGGTDRSLAPGAELSISPISFDGTAGEPFPEAMRQRLIAGVLVRIRAYLGEMGVDPGLAAFLDGERYEGFFPTRGFLDRHAILTRDP</sequence>
<dbReference type="SUPFAM" id="SSF52096">
    <property type="entry name" value="ClpP/crotonase"/>
    <property type="match status" value="1"/>
</dbReference>
<gene>
    <name evidence="2" type="ORF">C8P69_101479</name>
</gene>
<organism evidence="2 3">
    <name type="scientific">Phreatobacter oligotrophus</name>
    <dbReference type="NCBI Taxonomy" id="1122261"/>
    <lineage>
        <taxon>Bacteria</taxon>
        <taxon>Pseudomonadati</taxon>
        <taxon>Pseudomonadota</taxon>
        <taxon>Alphaproteobacteria</taxon>
        <taxon>Hyphomicrobiales</taxon>
        <taxon>Phreatobacteraceae</taxon>
        <taxon>Phreatobacter</taxon>
    </lineage>
</organism>
<dbReference type="OrthoDB" id="5936191at2"/>
<evidence type="ECO:0000313" key="2">
    <source>
        <dbReference type="EMBL" id="PTM61808.1"/>
    </source>
</evidence>
<feature type="chain" id="PRO_5015662180" evidence="1">
    <location>
        <begin position="23"/>
        <end position="234"/>
    </location>
</feature>
<keyword evidence="3" id="KW-1185">Reference proteome</keyword>
<dbReference type="Proteomes" id="UP000241808">
    <property type="component" value="Unassembled WGS sequence"/>
</dbReference>
<evidence type="ECO:0000313" key="3">
    <source>
        <dbReference type="Proteomes" id="UP000241808"/>
    </source>
</evidence>
<dbReference type="AlphaFoldDB" id="A0A2T4ZII8"/>
<protein>
    <submittedName>
        <fullName evidence="2">Uncharacterized protein</fullName>
    </submittedName>
</protein>
<dbReference type="RefSeq" id="WP_108174252.1">
    <property type="nucleotide sequence ID" value="NZ_PZZL01000001.1"/>
</dbReference>
<comment type="caution">
    <text evidence="2">The sequence shown here is derived from an EMBL/GenBank/DDBJ whole genome shotgun (WGS) entry which is preliminary data.</text>
</comment>
<proteinExistence type="predicted"/>
<reference evidence="2 3" key="1">
    <citation type="submission" date="2018-04" db="EMBL/GenBank/DDBJ databases">
        <title>Genomic Encyclopedia of Archaeal and Bacterial Type Strains, Phase II (KMG-II): from individual species to whole genera.</title>
        <authorList>
            <person name="Goeker M."/>
        </authorList>
    </citation>
    <scope>NUCLEOTIDE SEQUENCE [LARGE SCALE GENOMIC DNA]</scope>
    <source>
        <strain evidence="2 3">DSM 25521</strain>
    </source>
</reference>
<dbReference type="InterPro" id="IPR029045">
    <property type="entry name" value="ClpP/crotonase-like_dom_sf"/>
</dbReference>
<feature type="signal peptide" evidence="1">
    <location>
        <begin position="1"/>
        <end position="22"/>
    </location>
</feature>
<evidence type="ECO:0000256" key="1">
    <source>
        <dbReference type="SAM" id="SignalP"/>
    </source>
</evidence>